<gene>
    <name evidence="1" type="ORF">K469DRAFT_710411</name>
</gene>
<dbReference type="AlphaFoldDB" id="A0A6A6DVJ3"/>
<evidence type="ECO:0000313" key="2">
    <source>
        <dbReference type="Proteomes" id="UP000800200"/>
    </source>
</evidence>
<name>A0A6A6DVJ3_9PEZI</name>
<dbReference type="Proteomes" id="UP000800200">
    <property type="component" value="Unassembled WGS sequence"/>
</dbReference>
<reference evidence="1" key="1">
    <citation type="journal article" date="2020" name="Stud. Mycol.">
        <title>101 Dothideomycetes genomes: a test case for predicting lifestyles and emergence of pathogens.</title>
        <authorList>
            <person name="Haridas S."/>
            <person name="Albert R."/>
            <person name="Binder M."/>
            <person name="Bloem J."/>
            <person name="Labutti K."/>
            <person name="Salamov A."/>
            <person name="Andreopoulos B."/>
            <person name="Baker S."/>
            <person name="Barry K."/>
            <person name="Bills G."/>
            <person name="Bluhm B."/>
            <person name="Cannon C."/>
            <person name="Castanera R."/>
            <person name="Culley D."/>
            <person name="Daum C."/>
            <person name="Ezra D."/>
            <person name="Gonzalez J."/>
            <person name="Henrissat B."/>
            <person name="Kuo A."/>
            <person name="Liang C."/>
            <person name="Lipzen A."/>
            <person name="Lutzoni F."/>
            <person name="Magnuson J."/>
            <person name="Mondo S."/>
            <person name="Nolan M."/>
            <person name="Ohm R."/>
            <person name="Pangilinan J."/>
            <person name="Park H.-J."/>
            <person name="Ramirez L."/>
            <person name="Alfaro M."/>
            <person name="Sun H."/>
            <person name="Tritt A."/>
            <person name="Yoshinaga Y."/>
            <person name="Zwiers L.-H."/>
            <person name="Turgeon B."/>
            <person name="Goodwin S."/>
            <person name="Spatafora J."/>
            <person name="Crous P."/>
            <person name="Grigoriev I."/>
        </authorList>
    </citation>
    <scope>NUCLEOTIDE SEQUENCE</scope>
    <source>
        <strain evidence="1">CBS 207.26</strain>
    </source>
</reference>
<evidence type="ECO:0000313" key="1">
    <source>
        <dbReference type="EMBL" id="KAF2183604.1"/>
    </source>
</evidence>
<keyword evidence="2" id="KW-1185">Reference proteome</keyword>
<dbReference type="EMBL" id="ML994641">
    <property type="protein sequence ID" value="KAF2183604.1"/>
    <property type="molecule type" value="Genomic_DNA"/>
</dbReference>
<organism evidence="1 2">
    <name type="scientific">Zopfia rhizophila CBS 207.26</name>
    <dbReference type="NCBI Taxonomy" id="1314779"/>
    <lineage>
        <taxon>Eukaryota</taxon>
        <taxon>Fungi</taxon>
        <taxon>Dikarya</taxon>
        <taxon>Ascomycota</taxon>
        <taxon>Pezizomycotina</taxon>
        <taxon>Dothideomycetes</taxon>
        <taxon>Dothideomycetes incertae sedis</taxon>
        <taxon>Zopfiaceae</taxon>
        <taxon>Zopfia</taxon>
    </lineage>
</organism>
<sequence length="94" mass="10800">MPTVTLIPSFNRLRYGDRLNIRSDAVSSQLQKCLTMTWLHLVSFALGMCLYWTRLESVHVLDKQRQVIYLALKLGWKGVRGWSLMNCKHGTCSG</sequence>
<proteinExistence type="predicted"/>
<protein>
    <submittedName>
        <fullName evidence="1">Uncharacterized protein</fullName>
    </submittedName>
</protein>
<accession>A0A6A6DVJ3</accession>